<gene>
    <name evidence="6" type="ORF">BAQU_1464</name>
</gene>
<feature type="signal peptide" evidence="5">
    <location>
        <begin position="1"/>
        <end position="22"/>
    </location>
</feature>
<dbReference type="AlphaFoldDB" id="A0A261G3Y0"/>
<evidence type="ECO:0000256" key="5">
    <source>
        <dbReference type="SAM" id="SignalP"/>
    </source>
</evidence>
<dbReference type="PANTHER" id="PTHR30061">
    <property type="entry name" value="MALTOSE-BINDING PERIPLASMIC PROTEIN"/>
    <property type="match status" value="1"/>
</dbReference>
<sequence length="416" mass="43564">MAVFSKRSIVAAAAMTSAMLVALTGCGSTGASNTNASVSAGSSTITVWADADHTATLKSVAAEFTKKTGVKVKLVQKDMGSIEQDMITQIPAGKGPDVAIGPNDWTGLLATDGVIQPIELGNMKSAYQKVAIDAFNYNGNIYGLPYSVENVALIRNTQLAPNAPSSWDDMATTATAAKTKYPYLLQVGSQGDSYTMYPVQTSFGSFVFGQNSDGSYNAKKLTVGDANGLAFAKWVQTQAKAGNLSTSMTADIALSKFEQGQSPYIITGPWNISAIQKAGIKIAVDPIPSAGGQAAKPFVGVNGFFLSAKSKNKLAATNFLTTYIGSEKVQQALFKSGGVPSALTKAYNAEAQSDSVIQGFKKAGENGVPMPNITQMSSVWQYLNAAEVSIINNQGDSSTLWNNMADSIKSSIAKQS</sequence>
<dbReference type="Proteomes" id="UP000216451">
    <property type="component" value="Unassembled WGS sequence"/>
</dbReference>
<keyword evidence="3" id="KW-0762">Sugar transport</keyword>
<dbReference type="PROSITE" id="PS51257">
    <property type="entry name" value="PROKAR_LIPOPROTEIN"/>
    <property type="match status" value="1"/>
</dbReference>
<evidence type="ECO:0000256" key="4">
    <source>
        <dbReference type="ARBA" id="ARBA00022729"/>
    </source>
</evidence>
<organism evidence="6 7">
    <name type="scientific">Bifidobacterium aquikefiri</name>
    <dbReference type="NCBI Taxonomy" id="1653207"/>
    <lineage>
        <taxon>Bacteria</taxon>
        <taxon>Bacillati</taxon>
        <taxon>Actinomycetota</taxon>
        <taxon>Actinomycetes</taxon>
        <taxon>Bifidobacteriales</taxon>
        <taxon>Bifidobacteriaceae</taxon>
        <taxon>Bifidobacterium</taxon>
    </lineage>
</organism>
<dbReference type="CDD" id="cd13586">
    <property type="entry name" value="PBP2_Maltose_binding_like"/>
    <property type="match status" value="1"/>
</dbReference>
<evidence type="ECO:0000313" key="6">
    <source>
        <dbReference type="EMBL" id="OZG65726.1"/>
    </source>
</evidence>
<dbReference type="Gene3D" id="3.40.190.10">
    <property type="entry name" value="Periplasmic binding protein-like II"/>
    <property type="match status" value="2"/>
</dbReference>
<dbReference type="Pfam" id="PF13416">
    <property type="entry name" value="SBP_bac_8"/>
    <property type="match status" value="1"/>
</dbReference>
<dbReference type="GO" id="GO:0015768">
    <property type="term" value="P:maltose transport"/>
    <property type="evidence" value="ECO:0007669"/>
    <property type="project" value="TreeGrafter"/>
</dbReference>
<keyword evidence="7" id="KW-1185">Reference proteome</keyword>
<evidence type="ECO:0000256" key="3">
    <source>
        <dbReference type="ARBA" id="ARBA00022597"/>
    </source>
</evidence>
<comment type="similarity">
    <text evidence="1">Belongs to the bacterial solute-binding protein 1 family.</text>
</comment>
<dbReference type="InterPro" id="IPR006059">
    <property type="entry name" value="SBP"/>
</dbReference>
<evidence type="ECO:0000256" key="2">
    <source>
        <dbReference type="ARBA" id="ARBA00022448"/>
    </source>
</evidence>
<dbReference type="RefSeq" id="WP_094694323.1">
    <property type="nucleotide sequence ID" value="NZ_CALENZ010000016.1"/>
</dbReference>
<name>A0A261G3Y0_9BIFI</name>
<proteinExistence type="inferred from homology"/>
<dbReference type="OrthoDB" id="9766758at2"/>
<dbReference type="GO" id="GO:0015144">
    <property type="term" value="F:carbohydrate transmembrane transporter activity"/>
    <property type="evidence" value="ECO:0007669"/>
    <property type="project" value="InterPro"/>
</dbReference>
<dbReference type="GO" id="GO:0042956">
    <property type="term" value="P:maltodextrin transmembrane transport"/>
    <property type="evidence" value="ECO:0007669"/>
    <property type="project" value="TreeGrafter"/>
</dbReference>
<dbReference type="InterPro" id="IPR006060">
    <property type="entry name" value="Maltose/Cyclodextrin-bd"/>
</dbReference>
<protein>
    <submittedName>
        <fullName evidence="6">Periplasmic maltose-binding protein</fullName>
    </submittedName>
</protein>
<reference evidence="6 7" key="1">
    <citation type="journal article" date="2017" name="BMC Genomics">
        <title>Comparative genomic and phylogenomic analyses of the Bifidobacteriaceae family.</title>
        <authorList>
            <person name="Lugli G.A."/>
            <person name="Milani C."/>
            <person name="Turroni F."/>
            <person name="Duranti S."/>
            <person name="Mancabelli L."/>
            <person name="Mangifesta M."/>
            <person name="Ferrario C."/>
            <person name="Modesto M."/>
            <person name="Mattarelli P."/>
            <person name="Jiri K."/>
            <person name="van Sinderen D."/>
            <person name="Ventura M."/>
        </authorList>
    </citation>
    <scope>NUCLEOTIDE SEQUENCE [LARGE SCALE GENOMIC DNA]</scope>
    <source>
        <strain evidence="6 7">LMG 28769</strain>
    </source>
</reference>
<dbReference type="GO" id="GO:0055052">
    <property type="term" value="C:ATP-binding cassette (ABC) transporter complex, substrate-binding subunit-containing"/>
    <property type="evidence" value="ECO:0007669"/>
    <property type="project" value="TreeGrafter"/>
</dbReference>
<dbReference type="GO" id="GO:1901982">
    <property type="term" value="F:maltose binding"/>
    <property type="evidence" value="ECO:0007669"/>
    <property type="project" value="TreeGrafter"/>
</dbReference>
<accession>A0A261G3Y0</accession>
<evidence type="ECO:0000256" key="1">
    <source>
        <dbReference type="ARBA" id="ARBA00008520"/>
    </source>
</evidence>
<comment type="caution">
    <text evidence="6">The sequence shown here is derived from an EMBL/GenBank/DDBJ whole genome shotgun (WGS) entry which is preliminary data.</text>
</comment>
<keyword evidence="2" id="KW-0813">Transport</keyword>
<dbReference type="PRINTS" id="PR00181">
    <property type="entry name" value="MALTOSEBP"/>
</dbReference>
<evidence type="ECO:0000313" key="7">
    <source>
        <dbReference type="Proteomes" id="UP000216451"/>
    </source>
</evidence>
<feature type="chain" id="PRO_5039303450" evidence="5">
    <location>
        <begin position="23"/>
        <end position="416"/>
    </location>
</feature>
<dbReference type="SUPFAM" id="SSF53850">
    <property type="entry name" value="Periplasmic binding protein-like II"/>
    <property type="match status" value="1"/>
</dbReference>
<keyword evidence="4 5" id="KW-0732">Signal</keyword>
<dbReference type="PANTHER" id="PTHR30061:SF50">
    <property type="entry name" value="MALTOSE_MALTODEXTRIN-BINDING PERIPLASMIC PROTEIN"/>
    <property type="match status" value="1"/>
</dbReference>
<dbReference type="GeneID" id="98296129"/>
<dbReference type="EMBL" id="MWXA01000007">
    <property type="protein sequence ID" value="OZG65726.1"/>
    <property type="molecule type" value="Genomic_DNA"/>
</dbReference>